<reference evidence="2 3" key="1">
    <citation type="journal article" date="2019" name="Sci. Rep.">
        <title>A high-quality genome of Eragrostis curvula grass provides insights into Poaceae evolution and supports new strategies to enhance forage quality.</title>
        <authorList>
            <person name="Carballo J."/>
            <person name="Santos B.A.C.M."/>
            <person name="Zappacosta D."/>
            <person name="Garbus I."/>
            <person name="Selva J.P."/>
            <person name="Gallo C.A."/>
            <person name="Diaz A."/>
            <person name="Albertini E."/>
            <person name="Caccamo M."/>
            <person name="Echenique V."/>
        </authorList>
    </citation>
    <scope>NUCLEOTIDE SEQUENCE [LARGE SCALE GENOMIC DNA]</scope>
    <source>
        <strain evidence="3">cv. Victoria</strain>
        <tissue evidence="2">Leaf</tissue>
    </source>
</reference>
<dbReference type="Proteomes" id="UP000324897">
    <property type="component" value="Unassembled WGS sequence"/>
</dbReference>
<dbReference type="Gramene" id="TVU05965">
    <property type="protein sequence ID" value="TVU05965"/>
    <property type="gene ID" value="EJB05_49151"/>
</dbReference>
<proteinExistence type="predicted"/>
<keyword evidence="3" id="KW-1185">Reference proteome</keyword>
<keyword evidence="1" id="KW-1133">Transmembrane helix</keyword>
<comment type="caution">
    <text evidence="2">The sequence shown here is derived from an EMBL/GenBank/DDBJ whole genome shotgun (WGS) entry which is preliminary data.</text>
</comment>
<accession>A0A5J9T3L5</accession>
<dbReference type="EMBL" id="RWGY01000051">
    <property type="protein sequence ID" value="TVU05965.1"/>
    <property type="molecule type" value="Genomic_DNA"/>
</dbReference>
<protein>
    <submittedName>
        <fullName evidence="2">Uncharacterized protein</fullName>
    </submittedName>
</protein>
<gene>
    <name evidence="2" type="ORF">EJB05_49151</name>
</gene>
<evidence type="ECO:0000256" key="1">
    <source>
        <dbReference type="SAM" id="Phobius"/>
    </source>
</evidence>
<keyword evidence="1" id="KW-0812">Transmembrane</keyword>
<sequence length="202" mass="21201">MAAAGSGGGSARASPSLDKFDWMRRVLALPVSGGVVYTSCAALWAFTAGMTLVIVGGRVGGGAGDRVAAAGLSAVHVATWPLLLAPLAIMLFGMRASVSAVDSDSGQEPAPRRCEEISVARALWKGIMKDFKLVQLILLYTALAGCWMERRALGKGSFEEKAGAVLVVASVVGVAVISCFFVYPKWIVEWRTSQKGSKSVKH</sequence>
<evidence type="ECO:0000313" key="3">
    <source>
        <dbReference type="Proteomes" id="UP000324897"/>
    </source>
</evidence>
<feature type="transmembrane region" description="Helical" evidence="1">
    <location>
        <begin position="67"/>
        <end position="92"/>
    </location>
</feature>
<feature type="transmembrane region" description="Helical" evidence="1">
    <location>
        <begin position="34"/>
        <end position="55"/>
    </location>
</feature>
<keyword evidence="1" id="KW-0472">Membrane</keyword>
<feature type="transmembrane region" description="Helical" evidence="1">
    <location>
        <begin position="162"/>
        <end position="183"/>
    </location>
</feature>
<name>A0A5J9T3L5_9POAL</name>
<organism evidence="2 3">
    <name type="scientific">Eragrostis curvula</name>
    <name type="common">weeping love grass</name>
    <dbReference type="NCBI Taxonomy" id="38414"/>
    <lineage>
        <taxon>Eukaryota</taxon>
        <taxon>Viridiplantae</taxon>
        <taxon>Streptophyta</taxon>
        <taxon>Embryophyta</taxon>
        <taxon>Tracheophyta</taxon>
        <taxon>Spermatophyta</taxon>
        <taxon>Magnoliopsida</taxon>
        <taxon>Liliopsida</taxon>
        <taxon>Poales</taxon>
        <taxon>Poaceae</taxon>
        <taxon>PACMAD clade</taxon>
        <taxon>Chloridoideae</taxon>
        <taxon>Eragrostideae</taxon>
        <taxon>Eragrostidinae</taxon>
        <taxon>Eragrostis</taxon>
    </lineage>
</organism>
<dbReference type="AlphaFoldDB" id="A0A5J9T3L5"/>
<feature type="non-terminal residue" evidence="2">
    <location>
        <position position="1"/>
    </location>
</feature>
<evidence type="ECO:0000313" key="2">
    <source>
        <dbReference type="EMBL" id="TVU05965.1"/>
    </source>
</evidence>